<name>A0ABS6N7U7_9RHOB</name>
<evidence type="ECO:0000313" key="2">
    <source>
        <dbReference type="EMBL" id="MBV2360091.1"/>
    </source>
</evidence>
<evidence type="ECO:0000313" key="3">
    <source>
        <dbReference type="Proteomes" id="UP001166293"/>
    </source>
</evidence>
<organism evidence="2 3">
    <name type="scientific">Thalassococcus arenae</name>
    <dbReference type="NCBI Taxonomy" id="2851652"/>
    <lineage>
        <taxon>Bacteria</taxon>
        <taxon>Pseudomonadati</taxon>
        <taxon>Pseudomonadota</taxon>
        <taxon>Alphaproteobacteria</taxon>
        <taxon>Rhodobacterales</taxon>
        <taxon>Roseobacteraceae</taxon>
        <taxon>Thalassococcus</taxon>
    </lineage>
</organism>
<dbReference type="Pfam" id="PF01425">
    <property type="entry name" value="Amidase"/>
    <property type="match status" value="1"/>
</dbReference>
<protein>
    <submittedName>
        <fullName evidence="2">Amidase</fullName>
    </submittedName>
</protein>
<evidence type="ECO:0000259" key="1">
    <source>
        <dbReference type="Pfam" id="PF01425"/>
    </source>
</evidence>
<reference evidence="2" key="1">
    <citation type="submission" date="2021-06" db="EMBL/GenBank/DDBJ databases">
        <title>Thalassococcus sp. CAU 1522 isolated from sea sand, Republic of Korea.</title>
        <authorList>
            <person name="Kim W."/>
        </authorList>
    </citation>
    <scope>NUCLEOTIDE SEQUENCE</scope>
    <source>
        <strain evidence="2">CAU 1522</strain>
    </source>
</reference>
<gene>
    <name evidence="2" type="ORF">KUH32_09925</name>
</gene>
<feature type="domain" description="Amidase" evidence="1">
    <location>
        <begin position="35"/>
        <end position="453"/>
    </location>
</feature>
<accession>A0ABS6N7U7</accession>
<sequence>MTGRPETVFTGSDLCRLTAREAVALLKARKVSPNELITASLARTAQVDATVNALPTLCEDRARAAAAKVDPDSLLAGLPFGVKDLNPVAGVRTTWGTRAFADHVPTTTDPVIARIERRGGIVTGKTNTPEMGAGANTFNAVFGPTFNAWDTRLNAGGSSGGAAVSLATGQAWLSHGSDLGGSLRTPASFNGIVGLRPSPGIVGSGSAADTFNPMPVDGPMARTVADVALFLDAMAGFDPISPLSYPAPETSYLATCLADPGPVRIAFSPDLNGLGPVTSEVADVLRRGMETVQGPGIHVVEETPDIRDIDRTFRTLRALGFWTSARITPDHVTRHYKPTLQQNIAEGRALTVDEVAEALVARTKAYEVMRDFLARFDVLALPVNGIAPGPQEQEFPPEIAGVPSRDYLDWLRFAFVATLCGLPALSLPIGFTPSGMPLGIQLIGPPRGEGRLLQIARVLEERLDLRLVPIDPIVKP</sequence>
<dbReference type="InterPro" id="IPR023631">
    <property type="entry name" value="Amidase_dom"/>
</dbReference>
<dbReference type="RefSeq" id="WP_217777863.1">
    <property type="nucleotide sequence ID" value="NZ_JAHRWL010000001.1"/>
</dbReference>
<keyword evidence="3" id="KW-1185">Reference proteome</keyword>
<dbReference type="InterPro" id="IPR000120">
    <property type="entry name" value="Amidase"/>
</dbReference>
<dbReference type="InterPro" id="IPR020556">
    <property type="entry name" value="Amidase_CS"/>
</dbReference>
<dbReference type="PANTHER" id="PTHR11895">
    <property type="entry name" value="TRANSAMIDASE"/>
    <property type="match status" value="1"/>
</dbReference>
<dbReference type="Proteomes" id="UP001166293">
    <property type="component" value="Unassembled WGS sequence"/>
</dbReference>
<dbReference type="PROSITE" id="PS00571">
    <property type="entry name" value="AMIDASES"/>
    <property type="match status" value="1"/>
</dbReference>
<comment type="caution">
    <text evidence="2">The sequence shown here is derived from an EMBL/GenBank/DDBJ whole genome shotgun (WGS) entry which is preliminary data.</text>
</comment>
<dbReference type="EMBL" id="JAHRWL010000001">
    <property type="protein sequence ID" value="MBV2360091.1"/>
    <property type="molecule type" value="Genomic_DNA"/>
</dbReference>
<proteinExistence type="predicted"/>
<dbReference type="PANTHER" id="PTHR11895:SF76">
    <property type="entry name" value="INDOLEACETAMIDE HYDROLASE"/>
    <property type="match status" value="1"/>
</dbReference>